<proteinExistence type="inferred from homology"/>
<name>A0A926ILC0_9FIRM</name>
<keyword evidence="3" id="KW-0285">Flavoprotein</keyword>
<dbReference type="SUPFAM" id="SSF55469">
    <property type="entry name" value="FMN-dependent nitroreductase-like"/>
    <property type="match status" value="2"/>
</dbReference>
<dbReference type="Proteomes" id="UP000601171">
    <property type="component" value="Unassembled WGS sequence"/>
</dbReference>
<evidence type="ECO:0000313" key="8">
    <source>
        <dbReference type="Proteomes" id="UP000601171"/>
    </source>
</evidence>
<evidence type="ECO:0000256" key="4">
    <source>
        <dbReference type="ARBA" id="ARBA00022643"/>
    </source>
</evidence>
<evidence type="ECO:0000256" key="1">
    <source>
        <dbReference type="ARBA" id="ARBA00001917"/>
    </source>
</evidence>
<evidence type="ECO:0000313" key="7">
    <source>
        <dbReference type="EMBL" id="MBC8589215.1"/>
    </source>
</evidence>
<dbReference type="GO" id="GO:0016491">
    <property type="term" value="F:oxidoreductase activity"/>
    <property type="evidence" value="ECO:0007669"/>
    <property type="project" value="UniProtKB-KW"/>
</dbReference>
<accession>A0A926ILC0</accession>
<dbReference type="AlphaFoldDB" id="A0A926ILC0"/>
<dbReference type="RefSeq" id="WP_262430679.1">
    <property type="nucleotide sequence ID" value="NZ_JACRTG010000031.1"/>
</dbReference>
<dbReference type="Pfam" id="PF14512">
    <property type="entry name" value="TM1586_NiRdase"/>
    <property type="match status" value="1"/>
</dbReference>
<dbReference type="CDD" id="cd02062">
    <property type="entry name" value="Nitro_FMN_reductase"/>
    <property type="match status" value="1"/>
</dbReference>
<dbReference type="PANTHER" id="PTHR43673:SF2">
    <property type="entry name" value="NITROREDUCTASE"/>
    <property type="match status" value="1"/>
</dbReference>
<dbReference type="PANTHER" id="PTHR43673">
    <property type="entry name" value="NAD(P)H NITROREDUCTASE YDGI-RELATED"/>
    <property type="match status" value="1"/>
</dbReference>
<evidence type="ECO:0000256" key="3">
    <source>
        <dbReference type="ARBA" id="ARBA00022630"/>
    </source>
</evidence>
<evidence type="ECO:0000256" key="5">
    <source>
        <dbReference type="ARBA" id="ARBA00023002"/>
    </source>
</evidence>
<dbReference type="InterPro" id="IPR000415">
    <property type="entry name" value="Nitroreductase-like"/>
</dbReference>
<keyword evidence="8" id="KW-1185">Reference proteome</keyword>
<dbReference type="Gene3D" id="3.40.109.10">
    <property type="entry name" value="NADH Oxidase"/>
    <property type="match status" value="1"/>
</dbReference>
<dbReference type="EMBL" id="JACRTG010000031">
    <property type="protein sequence ID" value="MBC8589215.1"/>
    <property type="molecule type" value="Genomic_DNA"/>
</dbReference>
<dbReference type="InterPro" id="IPR029478">
    <property type="entry name" value="TM1586_NiRdase"/>
</dbReference>
<reference evidence="7" key="1">
    <citation type="submission" date="2020-08" db="EMBL/GenBank/DDBJ databases">
        <title>Genome public.</title>
        <authorList>
            <person name="Liu C."/>
            <person name="Sun Q."/>
        </authorList>
    </citation>
    <scope>NUCLEOTIDE SEQUENCE</scope>
    <source>
        <strain evidence="7">BX21</strain>
    </source>
</reference>
<sequence>MIMANFLKSRKSVRDFKKKKIDPNTLEELTLNLKEFENEEGSGNIKFRLYENGELLYGGLKGLGGYSGVMIESPHYILLELKNDDDKTIIYSAYYAEKLITKLNEMGISTCWVSILGVDENKKKEILGDDIVIVNHLLAIGYEKPKNPFVQDPFSERIGVEDLVFEKGLDRLVDMEDLETRGLGDLFFYARFAPSTKNLQPWRFVLDGPIVKLLIAYKDTERPLFEDAGIIMYYFEALANTQGIKNKWKLIDGNIKKAGLNYKYIGEYHL</sequence>
<comment type="caution">
    <text evidence="7">The sequence shown here is derived from an EMBL/GenBank/DDBJ whole genome shotgun (WGS) entry which is preliminary data.</text>
</comment>
<keyword evidence="4" id="KW-0288">FMN</keyword>
<feature type="domain" description="Putative nitroreductase TM1586" evidence="6">
    <location>
        <begin position="7"/>
        <end position="213"/>
    </location>
</feature>
<protein>
    <submittedName>
        <fullName evidence="7">Nitroreductase</fullName>
    </submittedName>
</protein>
<evidence type="ECO:0000256" key="2">
    <source>
        <dbReference type="ARBA" id="ARBA00007118"/>
    </source>
</evidence>
<keyword evidence="5" id="KW-0560">Oxidoreductase</keyword>
<evidence type="ECO:0000259" key="6">
    <source>
        <dbReference type="Pfam" id="PF14512"/>
    </source>
</evidence>
<comment type="cofactor">
    <cofactor evidence="1">
        <name>FMN</name>
        <dbReference type="ChEBI" id="CHEBI:58210"/>
    </cofactor>
</comment>
<organism evidence="7 8">
    <name type="scientific">Paratissierella segnis</name>
    <dbReference type="NCBI Taxonomy" id="2763679"/>
    <lineage>
        <taxon>Bacteria</taxon>
        <taxon>Bacillati</taxon>
        <taxon>Bacillota</taxon>
        <taxon>Tissierellia</taxon>
        <taxon>Tissierellales</taxon>
        <taxon>Tissierellaceae</taxon>
        <taxon>Paratissierella</taxon>
    </lineage>
</organism>
<comment type="similarity">
    <text evidence="2">Belongs to the nitroreductase family.</text>
</comment>
<gene>
    <name evidence="7" type="ORF">H8707_13420</name>
</gene>